<dbReference type="Gene3D" id="1.25.40.20">
    <property type="entry name" value="Ankyrin repeat-containing domain"/>
    <property type="match status" value="2"/>
</dbReference>
<dbReference type="PANTHER" id="PTHR24166:SF48">
    <property type="entry name" value="PROTEIN VAPYRIN"/>
    <property type="match status" value="1"/>
</dbReference>
<dbReference type="Proteomes" id="UP001530315">
    <property type="component" value="Unassembled WGS sequence"/>
</dbReference>
<evidence type="ECO:0000313" key="6">
    <source>
        <dbReference type="Proteomes" id="UP001530315"/>
    </source>
</evidence>
<protein>
    <recommendedName>
        <fullName evidence="4">PH domain-containing protein</fullName>
    </recommendedName>
</protein>
<dbReference type="PROSITE" id="PS50088">
    <property type="entry name" value="ANK_REPEAT"/>
    <property type="match status" value="3"/>
</dbReference>
<dbReference type="InterPro" id="IPR050889">
    <property type="entry name" value="Dendritic_Spine_Reg/Scaffold"/>
</dbReference>
<organism evidence="5 6">
    <name type="scientific">Stephanodiscus triporus</name>
    <dbReference type="NCBI Taxonomy" id="2934178"/>
    <lineage>
        <taxon>Eukaryota</taxon>
        <taxon>Sar</taxon>
        <taxon>Stramenopiles</taxon>
        <taxon>Ochrophyta</taxon>
        <taxon>Bacillariophyta</taxon>
        <taxon>Coscinodiscophyceae</taxon>
        <taxon>Thalassiosirophycidae</taxon>
        <taxon>Stephanodiscales</taxon>
        <taxon>Stephanodiscaceae</taxon>
        <taxon>Stephanodiscus</taxon>
    </lineage>
</organism>
<feature type="repeat" description="ANK" evidence="3">
    <location>
        <begin position="468"/>
        <end position="500"/>
    </location>
</feature>
<comment type="caution">
    <text evidence="5">The sequence shown here is derived from an EMBL/GenBank/DDBJ whole genome shotgun (WGS) entry which is preliminary data.</text>
</comment>
<keyword evidence="1" id="KW-0677">Repeat</keyword>
<dbReference type="EMBL" id="JALLAZ020001626">
    <property type="protein sequence ID" value="KAL3770534.1"/>
    <property type="molecule type" value="Genomic_DNA"/>
</dbReference>
<evidence type="ECO:0000259" key="4">
    <source>
        <dbReference type="PROSITE" id="PS50003"/>
    </source>
</evidence>
<dbReference type="SUPFAM" id="SSF48403">
    <property type="entry name" value="Ankyrin repeat"/>
    <property type="match status" value="1"/>
</dbReference>
<dbReference type="PROSITE" id="PS50297">
    <property type="entry name" value="ANK_REP_REGION"/>
    <property type="match status" value="2"/>
</dbReference>
<dbReference type="InterPro" id="IPR002110">
    <property type="entry name" value="Ankyrin_rpt"/>
</dbReference>
<dbReference type="InterPro" id="IPR001849">
    <property type="entry name" value="PH_domain"/>
</dbReference>
<keyword evidence="2 3" id="KW-0040">ANK repeat</keyword>
<dbReference type="PANTHER" id="PTHR24166">
    <property type="entry name" value="ROLLING PEBBLES, ISOFORM B"/>
    <property type="match status" value="1"/>
</dbReference>
<evidence type="ECO:0000256" key="3">
    <source>
        <dbReference type="PROSITE-ProRule" id="PRU00023"/>
    </source>
</evidence>
<dbReference type="InterPro" id="IPR036770">
    <property type="entry name" value="Ankyrin_rpt-contain_sf"/>
</dbReference>
<keyword evidence="6" id="KW-1185">Reference proteome</keyword>
<feature type="repeat" description="ANK" evidence="3">
    <location>
        <begin position="780"/>
        <end position="812"/>
    </location>
</feature>
<feature type="domain" description="PH" evidence="4">
    <location>
        <begin position="1"/>
        <end position="21"/>
    </location>
</feature>
<dbReference type="SMART" id="SM00248">
    <property type="entry name" value="ANK"/>
    <property type="match status" value="8"/>
</dbReference>
<proteinExistence type="predicted"/>
<accession>A0ABD3N4I6</accession>
<reference evidence="5 6" key="1">
    <citation type="submission" date="2024-10" db="EMBL/GenBank/DDBJ databases">
        <title>Updated reference genomes for cyclostephanoid diatoms.</title>
        <authorList>
            <person name="Roberts W.R."/>
            <person name="Alverson A.J."/>
        </authorList>
    </citation>
    <scope>NUCLEOTIDE SEQUENCE [LARGE SCALE GENOMIC DNA]</scope>
    <source>
        <strain evidence="5 6">AJA276-08</strain>
    </source>
</reference>
<dbReference type="AlphaFoldDB" id="A0ABD3N4I6"/>
<evidence type="ECO:0000256" key="1">
    <source>
        <dbReference type="ARBA" id="ARBA00022737"/>
    </source>
</evidence>
<name>A0ABD3N4I6_9STRA</name>
<gene>
    <name evidence="5" type="ORF">ACHAW5_009562</name>
</gene>
<dbReference type="PROSITE" id="PS50003">
    <property type="entry name" value="PH_DOMAIN"/>
    <property type="match status" value="1"/>
</dbReference>
<dbReference type="Pfam" id="PF12796">
    <property type="entry name" value="Ank_2"/>
    <property type="match status" value="2"/>
</dbReference>
<sequence length="847" mass="95019">MTASNDMKMSDWMEAIRRNNIDLVRNLLAGMDCSDLKDIVLSQESKFGDTLLTYAAGLGRLEIVHDLIGKIRSLVQVHSHNLTVLDFLDHETSRGKTALSEAVKNNQSHVLSILFCHGANVSRPTKMHKKSALGWAKAMGNEAIIKMINDHAEMQYRVSLLFKAVSRGDVPKVKELIDGGTPFCPNQDKSFERELESKCNQVNLAKQNLSDISAALLEVDRSKAHIFIEMQEREKRIESMIKTREEIVAIRRTAITTAISNISIALNSDAIPTTTSLEYELISKALTTMFHIQVREGHDNVGDADARKMGMPQLPHWREIRALLQSNDRFYHRVRHYHFEQQFVEMAKTVKVDGLPGTCSDHLPNMLSNTAQNLQAGPLLMAAIAQWIWHIFQSAEGHQNEHDLVMGESAERDLLKRNRIDWEVFASRNNILKREFDDVSDSIQMKTKSISQLRRKMEASRLMKYVDGGYSILSWAAGVGNGDIVKLLLKSGAHAAIGDCREWCAKIIQVAFRHSRMIKQSNHNHRSTRPVQEVRLGRRDQDLAVSLRIKSLSNLISDRFKSTRLPFAEALCNGHSKVLLMLDRSDVPISQAVNLFHLFCPPQGMIPRSYNNGAARVSIGPLPSSNGVGDVLSCIITAGEMYSHENDTGKCAHVDSLRCVIDLIDKLLKQKRNKIEVKIATRRRTLMKKHKHAMSALLRSAIYHGNFVAMVKASEEGGLSLDYEDETTGMTPLIRAGMEDIHSPTHEWCQNSIGEKVTGVAYLLDRISPHRPSVDYENRFGYTALAMACMHGRLEAIVDLVDRGADVNKRSSNGRTPLLWARSEGKAEAVGLLLRLQNEVGIDLNDV</sequence>
<feature type="repeat" description="ANK" evidence="3">
    <location>
        <begin position="94"/>
        <end position="126"/>
    </location>
</feature>
<evidence type="ECO:0000313" key="5">
    <source>
        <dbReference type="EMBL" id="KAL3770534.1"/>
    </source>
</evidence>
<evidence type="ECO:0000256" key="2">
    <source>
        <dbReference type="ARBA" id="ARBA00023043"/>
    </source>
</evidence>